<protein>
    <recommendedName>
        <fullName evidence="2">AB hydrolase-1 domain-containing protein</fullName>
    </recommendedName>
</protein>
<gene>
    <name evidence="3" type="ORF">BJF92_06730</name>
    <name evidence="4" type="ORF">BTR14_03710</name>
</gene>
<keyword evidence="1" id="KW-0732">Signal</keyword>
<dbReference type="Proteomes" id="UP000186143">
    <property type="component" value="Unassembled WGS sequence"/>
</dbReference>
<dbReference type="EMBL" id="MSPX01000002">
    <property type="protein sequence ID" value="OQP87681.1"/>
    <property type="molecule type" value="Genomic_DNA"/>
</dbReference>
<feature type="signal peptide" evidence="1">
    <location>
        <begin position="1"/>
        <end position="19"/>
    </location>
</feature>
<dbReference type="InterPro" id="IPR050471">
    <property type="entry name" value="AB_hydrolase"/>
</dbReference>
<evidence type="ECO:0000313" key="5">
    <source>
        <dbReference type="Proteomes" id="UP000186143"/>
    </source>
</evidence>
<dbReference type="PANTHER" id="PTHR43433:SF5">
    <property type="entry name" value="AB HYDROLASE-1 DOMAIN-CONTAINING PROTEIN"/>
    <property type="match status" value="1"/>
</dbReference>
<dbReference type="AlphaFoldDB" id="A0A1Q9API1"/>
<dbReference type="InterPro" id="IPR029058">
    <property type="entry name" value="AB_hydrolase_fold"/>
</dbReference>
<reference evidence="4" key="2">
    <citation type="submission" date="2016-12" db="EMBL/GenBank/DDBJ databases">
        <authorList>
            <person name="Zhang X."/>
            <person name="Zhao J."/>
        </authorList>
    </citation>
    <scope>NUCLEOTIDE SEQUENCE</scope>
    <source>
        <strain evidence="4">RD15</strain>
    </source>
</reference>
<name>A0A1Q9API1_9HYPH</name>
<dbReference type="PANTHER" id="PTHR43433">
    <property type="entry name" value="HYDROLASE, ALPHA/BETA FOLD FAMILY PROTEIN"/>
    <property type="match status" value="1"/>
</dbReference>
<dbReference type="GO" id="GO:0004806">
    <property type="term" value="F:triacylglycerol lipase activity"/>
    <property type="evidence" value="ECO:0007669"/>
    <property type="project" value="TreeGrafter"/>
</dbReference>
<accession>A0A1Q9API1</accession>
<proteinExistence type="predicted"/>
<dbReference type="SUPFAM" id="SSF53474">
    <property type="entry name" value="alpha/beta-Hydrolases"/>
    <property type="match status" value="1"/>
</dbReference>
<dbReference type="InterPro" id="IPR000073">
    <property type="entry name" value="AB_hydrolase_1"/>
</dbReference>
<evidence type="ECO:0000313" key="4">
    <source>
        <dbReference type="EMBL" id="OQP87681.1"/>
    </source>
</evidence>
<organism evidence="3 5">
    <name type="scientific">Xaviernesmea rhizosphaerae</name>
    <dbReference type="NCBI Taxonomy" id="1672749"/>
    <lineage>
        <taxon>Bacteria</taxon>
        <taxon>Pseudomonadati</taxon>
        <taxon>Pseudomonadota</taxon>
        <taxon>Alphaproteobacteria</taxon>
        <taxon>Hyphomicrobiales</taxon>
        <taxon>Rhizobiaceae</taxon>
        <taxon>Rhizobium/Agrobacterium group</taxon>
        <taxon>Xaviernesmea</taxon>
    </lineage>
</organism>
<feature type="chain" id="PRO_5012344607" description="AB hydrolase-1 domain-containing protein" evidence="1">
    <location>
        <begin position="20"/>
        <end position="273"/>
    </location>
</feature>
<dbReference type="PRINTS" id="PR00111">
    <property type="entry name" value="ABHYDROLASE"/>
</dbReference>
<sequence length="273" mass="30263">MRLGALATVLCLLSYWAFAMPAPRWRNSMPPPPLPRADESGYAAVNGIHMFYEIFGKGRGDPILLIHGGMGSSDAWGFEVPELAKTHEVIIADSRGHGRSTRLRMTYTYDLMAEDYVALLDRLGIDKVALVGFSDGGIIGLDMAIHHPERLSKLFAQAANASPDGLFEVSSSVNGHDFTRDLDDEDDFRAFRAAIETMWRNEPNFSEDELKSITVPTEIVVGDHDEFIRPEHSRYLAETIPGAKLVILKNVSHLALAQDPAQYLHAIRKFIGS</sequence>
<evidence type="ECO:0000259" key="2">
    <source>
        <dbReference type="Pfam" id="PF00561"/>
    </source>
</evidence>
<dbReference type="Proteomes" id="UP000192652">
    <property type="component" value="Unassembled WGS sequence"/>
</dbReference>
<reference evidence="3 5" key="1">
    <citation type="submission" date="2016-09" db="EMBL/GenBank/DDBJ databases">
        <title>Rhizobium sp. nov., a novel species isolated from the rice rhizosphere.</title>
        <authorList>
            <person name="Zhao J."/>
            <person name="Zhang X."/>
        </authorList>
    </citation>
    <scope>NUCLEOTIDE SEQUENCE [LARGE SCALE GENOMIC DNA]</scope>
    <source>
        <strain evidence="3 5">MH17</strain>
    </source>
</reference>
<keyword evidence="6" id="KW-1185">Reference proteome</keyword>
<dbReference type="EMBL" id="MKIO01000019">
    <property type="protein sequence ID" value="OLP57214.1"/>
    <property type="molecule type" value="Genomic_DNA"/>
</dbReference>
<dbReference type="STRING" id="1672749.BJF92_06730"/>
<evidence type="ECO:0000313" key="3">
    <source>
        <dbReference type="EMBL" id="OLP57214.1"/>
    </source>
</evidence>
<comment type="caution">
    <text evidence="3">The sequence shown here is derived from an EMBL/GenBank/DDBJ whole genome shotgun (WGS) entry which is preliminary data.</text>
</comment>
<feature type="domain" description="AB hydrolase-1" evidence="2">
    <location>
        <begin position="62"/>
        <end position="166"/>
    </location>
</feature>
<dbReference type="Pfam" id="PF00561">
    <property type="entry name" value="Abhydrolase_1"/>
    <property type="match status" value="1"/>
</dbReference>
<reference evidence="4 6" key="3">
    <citation type="journal article" date="2017" name="Antonie Van Leeuwenhoek">
        <title>Rhizobium rhizosphaerae sp. nov., a novel species isolated from rice rhizosphere.</title>
        <authorList>
            <person name="Zhao J.J."/>
            <person name="Zhang J."/>
            <person name="Zhang R.J."/>
            <person name="Zhang C.W."/>
            <person name="Yin H.Q."/>
            <person name="Zhang X.X."/>
        </authorList>
    </citation>
    <scope>NUCLEOTIDE SEQUENCE [LARGE SCALE GENOMIC DNA]</scope>
    <source>
        <strain evidence="4 6">RD15</strain>
    </source>
</reference>
<dbReference type="Gene3D" id="3.40.50.1820">
    <property type="entry name" value="alpha/beta hydrolase"/>
    <property type="match status" value="1"/>
</dbReference>
<evidence type="ECO:0000256" key="1">
    <source>
        <dbReference type="SAM" id="SignalP"/>
    </source>
</evidence>
<dbReference type="GO" id="GO:0046503">
    <property type="term" value="P:glycerolipid catabolic process"/>
    <property type="evidence" value="ECO:0007669"/>
    <property type="project" value="TreeGrafter"/>
</dbReference>
<evidence type="ECO:0000313" key="6">
    <source>
        <dbReference type="Proteomes" id="UP000192652"/>
    </source>
</evidence>